<organism evidence="2 3">
    <name type="scientific">Psychrobacter aquaticus CMS 56</name>
    <dbReference type="NCBI Taxonomy" id="1354303"/>
    <lineage>
        <taxon>Bacteria</taxon>
        <taxon>Pseudomonadati</taxon>
        <taxon>Pseudomonadota</taxon>
        <taxon>Gammaproteobacteria</taxon>
        <taxon>Moraxellales</taxon>
        <taxon>Moraxellaceae</taxon>
        <taxon>Psychrobacter</taxon>
    </lineage>
</organism>
<comment type="similarity">
    <text evidence="1">Belongs to the ComF/GntX family.</text>
</comment>
<dbReference type="Proteomes" id="UP000016761">
    <property type="component" value="Unassembled WGS sequence"/>
</dbReference>
<dbReference type="Gene3D" id="3.40.50.2020">
    <property type="match status" value="1"/>
</dbReference>
<dbReference type="InterPro" id="IPR029057">
    <property type="entry name" value="PRTase-like"/>
</dbReference>
<dbReference type="PATRIC" id="fig|1354303.4.peg.1809"/>
<sequence length="259" mass="29412">MMRRLAPYQTGLWLAEYVDIRCQLCRVCRSMPHSQILPAHHLRFPNIRQKIAQCLNSGLLCEYCHHSIAWLPKAFEVDIAAGMALSIQAATYYDYPMRQAIRAFKHHEDMTKLPLLLHILRQLPRPHGCHPDNSVIIAMPTTDQRLVKRGFDPVSILAAQLSKHWQIPLWHGIKRIDNTLSQQGLTRAERLRNLDNAFTLVEKPPVKRLLLFDDVATTGASLQALSRALYESTGSLTADQHVSHQYLLSAYALAHGSQS</sequence>
<dbReference type="PANTHER" id="PTHR47505">
    <property type="entry name" value="DNA UTILIZATION PROTEIN YHGH"/>
    <property type="match status" value="1"/>
</dbReference>
<keyword evidence="2" id="KW-0328">Glycosyltransferase</keyword>
<dbReference type="eggNOG" id="COG1040">
    <property type="taxonomic scope" value="Bacteria"/>
</dbReference>
<comment type="caution">
    <text evidence="2">The sequence shown here is derived from an EMBL/GenBank/DDBJ whole genome shotgun (WGS) entry which is preliminary data.</text>
</comment>
<dbReference type="STRING" id="1354303.M917_1841"/>
<dbReference type="InterPro" id="IPR051910">
    <property type="entry name" value="ComF/GntX_DNA_util-trans"/>
</dbReference>
<gene>
    <name evidence="2" type="ORF">M917_1841</name>
</gene>
<keyword evidence="3" id="KW-1185">Reference proteome</keyword>
<evidence type="ECO:0000313" key="3">
    <source>
        <dbReference type="Proteomes" id="UP000016761"/>
    </source>
</evidence>
<evidence type="ECO:0000256" key="1">
    <source>
        <dbReference type="ARBA" id="ARBA00008007"/>
    </source>
</evidence>
<dbReference type="AlphaFoldDB" id="U4T2Q2"/>
<evidence type="ECO:0000313" key="2">
    <source>
        <dbReference type="EMBL" id="ERL55317.1"/>
    </source>
</evidence>
<dbReference type="SUPFAM" id="SSF53271">
    <property type="entry name" value="PRTase-like"/>
    <property type="match status" value="1"/>
</dbReference>
<name>U4T2Q2_9GAMM</name>
<accession>U4T2Q2</accession>
<reference evidence="2 3" key="1">
    <citation type="journal article" date="2013" name="Genome Announc.">
        <title>Draft Genome Sequence of Psychrobacter aquaticus Strain CMS 56T, Isolated from a Cyanobacterial Mat Sample Collected from Water Bodies in the McMurdo Dry Valley Region of Antarctica.</title>
        <authorList>
            <person name="Reddy G.S."/>
            <person name="Ara S."/>
            <person name="Singh A."/>
            <person name="Kumar Pinnaka A."/>
            <person name="Shivaji S."/>
        </authorList>
    </citation>
    <scope>NUCLEOTIDE SEQUENCE [LARGE SCALE GENOMIC DNA]</scope>
    <source>
        <strain evidence="2 3">CMS 56</strain>
    </source>
</reference>
<dbReference type="CDD" id="cd06223">
    <property type="entry name" value="PRTases_typeI"/>
    <property type="match status" value="1"/>
</dbReference>
<keyword evidence="2" id="KW-0808">Transferase</keyword>
<dbReference type="EMBL" id="AUSW01000032">
    <property type="protein sequence ID" value="ERL55317.1"/>
    <property type="molecule type" value="Genomic_DNA"/>
</dbReference>
<dbReference type="PANTHER" id="PTHR47505:SF1">
    <property type="entry name" value="DNA UTILIZATION PROTEIN YHGH"/>
    <property type="match status" value="1"/>
</dbReference>
<dbReference type="InterPro" id="IPR000836">
    <property type="entry name" value="PRTase_dom"/>
</dbReference>
<dbReference type="RefSeq" id="WP_021814469.1">
    <property type="nucleotide sequence ID" value="NZ_AUSW01000032.1"/>
</dbReference>
<proteinExistence type="inferred from homology"/>
<protein>
    <submittedName>
        <fullName evidence="2">Phosphoribosyltransferase domain protein</fullName>
    </submittedName>
</protein>
<dbReference type="GO" id="GO:0016757">
    <property type="term" value="F:glycosyltransferase activity"/>
    <property type="evidence" value="ECO:0007669"/>
    <property type="project" value="UniProtKB-KW"/>
</dbReference>